<feature type="domain" description="Stress-response A/B barrel" evidence="5">
    <location>
        <begin position="7"/>
        <end position="109"/>
    </location>
</feature>
<dbReference type="GO" id="GO:0046872">
    <property type="term" value="F:metal ion binding"/>
    <property type="evidence" value="ECO:0007669"/>
    <property type="project" value="UniProtKB-KW"/>
</dbReference>
<keyword evidence="4" id="KW-0456">Lyase</keyword>
<comment type="similarity">
    <text evidence="1">Belongs to the Gfa family.</text>
</comment>
<feature type="domain" description="CENP-V/GFA" evidence="6">
    <location>
        <begin position="129"/>
        <end position="250"/>
    </location>
</feature>
<dbReference type="Proteomes" id="UP000651452">
    <property type="component" value="Unassembled WGS sequence"/>
</dbReference>
<dbReference type="Pfam" id="PF07876">
    <property type="entry name" value="Dabb"/>
    <property type="match status" value="1"/>
</dbReference>
<dbReference type="GO" id="GO:0016846">
    <property type="term" value="F:carbon-sulfur lyase activity"/>
    <property type="evidence" value="ECO:0007669"/>
    <property type="project" value="InterPro"/>
</dbReference>
<evidence type="ECO:0000256" key="2">
    <source>
        <dbReference type="ARBA" id="ARBA00022723"/>
    </source>
</evidence>
<dbReference type="SUPFAM" id="SSF51316">
    <property type="entry name" value="Mss4-like"/>
    <property type="match status" value="1"/>
</dbReference>
<keyword evidence="8" id="KW-1185">Reference proteome</keyword>
<dbReference type="InterPro" id="IPR013097">
    <property type="entry name" value="Dabb"/>
</dbReference>
<dbReference type="PANTHER" id="PTHR33337:SF30">
    <property type="entry name" value="DUF636 DOMAIN PROTEIN (AFU_ORTHOLOGUE AFUA_1G03180)"/>
    <property type="match status" value="1"/>
</dbReference>
<dbReference type="InterPro" id="IPR011008">
    <property type="entry name" value="Dimeric_a/b-barrel"/>
</dbReference>
<evidence type="ECO:0000256" key="1">
    <source>
        <dbReference type="ARBA" id="ARBA00005495"/>
    </source>
</evidence>
<gene>
    <name evidence="7" type="ORF">EKO04_010287</name>
</gene>
<proteinExistence type="inferred from homology"/>
<dbReference type="EMBL" id="RZGK01000020">
    <property type="protein sequence ID" value="KAF9691606.1"/>
    <property type="molecule type" value="Genomic_DNA"/>
</dbReference>
<dbReference type="InterPro" id="IPR006913">
    <property type="entry name" value="CENP-V/GFA"/>
</dbReference>
<evidence type="ECO:0000256" key="3">
    <source>
        <dbReference type="ARBA" id="ARBA00022833"/>
    </source>
</evidence>
<dbReference type="PANTHER" id="PTHR33337">
    <property type="entry name" value="GFA DOMAIN-CONTAINING PROTEIN"/>
    <property type="match status" value="1"/>
</dbReference>
<keyword evidence="2" id="KW-0479">Metal-binding</keyword>
<dbReference type="Pfam" id="PF04828">
    <property type="entry name" value="GFA"/>
    <property type="match status" value="1"/>
</dbReference>
<evidence type="ECO:0000259" key="5">
    <source>
        <dbReference type="PROSITE" id="PS51502"/>
    </source>
</evidence>
<reference evidence="7" key="1">
    <citation type="submission" date="2018-12" db="EMBL/GenBank/DDBJ databases">
        <authorList>
            <person name="Syme R.A."/>
            <person name="Farfan-Caceres L."/>
            <person name="Lichtenzveig J."/>
        </authorList>
    </citation>
    <scope>NUCLEOTIDE SEQUENCE</scope>
    <source>
        <strain evidence="7">Al4</strain>
    </source>
</reference>
<dbReference type="PROSITE" id="PS51891">
    <property type="entry name" value="CENP_V_GFA"/>
    <property type="match status" value="1"/>
</dbReference>
<accession>A0A8H7IUC1</accession>
<reference evidence="7" key="2">
    <citation type="submission" date="2020-09" db="EMBL/GenBank/DDBJ databases">
        <title>Reference genome assembly for Australian Ascochyta lentis isolate Al4.</title>
        <authorList>
            <person name="Lee R.C."/>
            <person name="Farfan-Caceres L.M."/>
            <person name="Debler J.W."/>
            <person name="Williams A.H."/>
            <person name="Henares B.M."/>
        </authorList>
    </citation>
    <scope>NUCLEOTIDE SEQUENCE</scope>
    <source>
        <strain evidence="7">Al4</strain>
    </source>
</reference>
<comment type="caution">
    <text evidence="7">The sequence shown here is derived from an EMBL/GenBank/DDBJ whole genome shotgun (WGS) entry which is preliminary data.</text>
</comment>
<evidence type="ECO:0008006" key="9">
    <source>
        <dbReference type="Google" id="ProtNLM"/>
    </source>
</evidence>
<dbReference type="SUPFAM" id="SSF54909">
    <property type="entry name" value="Dimeric alpha+beta barrel"/>
    <property type="match status" value="1"/>
</dbReference>
<evidence type="ECO:0000313" key="8">
    <source>
        <dbReference type="Proteomes" id="UP000651452"/>
    </source>
</evidence>
<evidence type="ECO:0000256" key="4">
    <source>
        <dbReference type="ARBA" id="ARBA00023239"/>
    </source>
</evidence>
<dbReference type="SMART" id="SM00886">
    <property type="entry name" value="Dabb"/>
    <property type="match status" value="1"/>
</dbReference>
<evidence type="ECO:0000259" key="6">
    <source>
        <dbReference type="PROSITE" id="PS51891"/>
    </source>
</evidence>
<name>A0A8H7IUC1_9PLEO</name>
<sequence length="278" mass="30669">MTSSPPITHIVLFKYRPDITWTDFQTHFDAFQALKSQCLHPDTGKPYMLSMRMGQNNSWEPFSKGMTHAFVLEFASQAHLDYYLLQDEVHAAFSRAAKPLIEDSVVVDIKDGVLFGPKPRKPVGAGGVWKGACHCGDVEWDVTIAEEEELKHIVCHCDTCKKLGGGPYSCNYIVPREALRIRKGRTGEYAYRGASGKEVHCYFCSRCTSHVYHHQDAMPEKVIVRTLLLDGGNELQAGGEIFAEGALGWAQDLKNALAQPTPAKSVVKSNGANGVNGV</sequence>
<dbReference type="OrthoDB" id="1601230at2759"/>
<dbReference type="InterPro" id="IPR011057">
    <property type="entry name" value="Mss4-like_sf"/>
</dbReference>
<dbReference type="PROSITE" id="PS51502">
    <property type="entry name" value="S_R_A_B_BARREL"/>
    <property type="match status" value="1"/>
</dbReference>
<organism evidence="7 8">
    <name type="scientific">Ascochyta lentis</name>
    <dbReference type="NCBI Taxonomy" id="205686"/>
    <lineage>
        <taxon>Eukaryota</taxon>
        <taxon>Fungi</taxon>
        <taxon>Dikarya</taxon>
        <taxon>Ascomycota</taxon>
        <taxon>Pezizomycotina</taxon>
        <taxon>Dothideomycetes</taxon>
        <taxon>Pleosporomycetidae</taxon>
        <taxon>Pleosporales</taxon>
        <taxon>Pleosporineae</taxon>
        <taxon>Didymellaceae</taxon>
        <taxon>Ascochyta</taxon>
    </lineage>
</organism>
<dbReference type="Gene3D" id="3.30.70.100">
    <property type="match status" value="1"/>
</dbReference>
<keyword evidence="3" id="KW-0862">Zinc</keyword>
<protein>
    <recommendedName>
        <fullName evidence="9">CENP-V/GFA domain-containing protein</fullName>
    </recommendedName>
</protein>
<dbReference type="AlphaFoldDB" id="A0A8H7IUC1"/>
<evidence type="ECO:0000313" key="7">
    <source>
        <dbReference type="EMBL" id="KAF9691606.1"/>
    </source>
</evidence>
<dbReference type="Gene3D" id="3.90.1590.10">
    <property type="entry name" value="glutathione-dependent formaldehyde- activating enzyme (gfa)"/>
    <property type="match status" value="1"/>
</dbReference>